<gene>
    <name evidence="1" type="ORF">BDQ12DRAFT_362892</name>
</gene>
<keyword evidence="2" id="KW-1185">Reference proteome</keyword>
<sequence length="62" mass="7077">MVSTSEESKFSTPEILLRFNRISRVWDMFSSKHITGFRTYRTLVSTVLGISCAGYSSLIQKI</sequence>
<name>A0A5C3LPK4_9AGAR</name>
<dbReference type="AlphaFoldDB" id="A0A5C3LPK4"/>
<reference evidence="1 2" key="1">
    <citation type="journal article" date="2019" name="Nat. Ecol. Evol.">
        <title>Megaphylogeny resolves global patterns of mushroom evolution.</title>
        <authorList>
            <person name="Varga T."/>
            <person name="Krizsan K."/>
            <person name="Foldi C."/>
            <person name="Dima B."/>
            <person name="Sanchez-Garcia M."/>
            <person name="Sanchez-Ramirez S."/>
            <person name="Szollosi G.J."/>
            <person name="Szarkandi J.G."/>
            <person name="Papp V."/>
            <person name="Albert L."/>
            <person name="Andreopoulos W."/>
            <person name="Angelini C."/>
            <person name="Antonin V."/>
            <person name="Barry K.W."/>
            <person name="Bougher N.L."/>
            <person name="Buchanan P."/>
            <person name="Buyck B."/>
            <person name="Bense V."/>
            <person name="Catcheside P."/>
            <person name="Chovatia M."/>
            <person name="Cooper J."/>
            <person name="Damon W."/>
            <person name="Desjardin D."/>
            <person name="Finy P."/>
            <person name="Geml J."/>
            <person name="Haridas S."/>
            <person name="Hughes K."/>
            <person name="Justo A."/>
            <person name="Karasinski D."/>
            <person name="Kautmanova I."/>
            <person name="Kiss B."/>
            <person name="Kocsube S."/>
            <person name="Kotiranta H."/>
            <person name="LaButti K.M."/>
            <person name="Lechner B.E."/>
            <person name="Liimatainen K."/>
            <person name="Lipzen A."/>
            <person name="Lukacs Z."/>
            <person name="Mihaltcheva S."/>
            <person name="Morgado L.N."/>
            <person name="Niskanen T."/>
            <person name="Noordeloos M.E."/>
            <person name="Ohm R.A."/>
            <person name="Ortiz-Santana B."/>
            <person name="Ovrebo C."/>
            <person name="Racz N."/>
            <person name="Riley R."/>
            <person name="Savchenko A."/>
            <person name="Shiryaev A."/>
            <person name="Soop K."/>
            <person name="Spirin V."/>
            <person name="Szebenyi C."/>
            <person name="Tomsovsky M."/>
            <person name="Tulloss R.E."/>
            <person name="Uehling J."/>
            <person name="Grigoriev I.V."/>
            <person name="Vagvolgyi C."/>
            <person name="Papp T."/>
            <person name="Martin F.M."/>
            <person name="Miettinen O."/>
            <person name="Hibbett D.S."/>
            <person name="Nagy L.G."/>
        </authorList>
    </citation>
    <scope>NUCLEOTIDE SEQUENCE [LARGE SCALE GENOMIC DNA]</scope>
    <source>
        <strain evidence="1 2">CBS 166.37</strain>
    </source>
</reference>
<evidence type="ECO:0000313" key="2">
    <source>
        <dbReference type="Proteomes" id="UP000308652"/>
    </source>
</evidence>
<protein>
    <submittedName>
        <fullName evidence="1">Uncharacterized protein</fullName>
    </submittedName>
</protein>
<organism evidence="1 2">
    <name type="scientific">Crucibulum laeve</name>
    <dbReference type="NCBI Taxonomy" id="68775"/>
    <lineage>
        <taxon>Eukaryota</taxon>
        <taxon>Fungi</taxon>
        <taxon>Dikarya</taxon>
        <taxon>Basidiomycota</taxon>
        <taxon>Agaricomycotina</taxon>
        <taxon>Agaricomycetes</taxon>
        <taxon>Agaricomycetidae</taxon>
        <taxon>Agaricales</taxon>
        <taxon>Agaricineae</taxon>
        <taxon>Nidulariaceae</taxon>
        <taxon>Crucibulum</taxon>
    </lineage>
</organism>
<dbReference type="EMBL" id="ML213630">
    <property type="protein sequence ID" value="TFK34527.1"/>
    <property type="molecule type" value="Genomic_DNA"/>
</dbReference>
<proteinExistence type="predicted"/>
<accession>A0A5C3LPK4</accession>
<evidence type="ECO:0000313" key="1">
    <source>
        <dbReference type="EMBL" id="TFK34527.1"/>
    </source>
</evidence>
<dbReference type="Proteomes" id="UP000308652">
    <property type="component" value="Unassembled WGS sequence"/>
</dbReference>